<comment type="caution">
    <text evidence="2">The sequence shown here is derived from an EMBL/GenBank/DDBJ whole genome shotgun (WGS) entry which is preliminary data.</text>
</comment>
<proteinExistence type="predicted"/>
<organism evidence="2 3">
    <name type="scientific">Mycteria americana</name>
    <name type="common">Wood stork</name>
    <dbReference type="NCBI Taxonomy" id="33587"/>
    <lineage>
        <taxon>Eukaryota</taxon>
        <taxon>Metazoa</taxon>
        <taxon>Chordata</taxon>
        <taxon>Craniata</taxon>
        <taxon>Vertebrata</taxon>
        <taxon>Euteleostomi</taxon>
        <taxon>Archelosauria</taxon>
        <taxon>Archosauria</taxon>
        <taxon>Dinosauria</taxon>
        <taxon>Saurischia</taxon>
        <taxon>Theropoda</taxon>
        <taxon>Coelurosauria</taxon>
        <taxon>Aves</taxon>
        <taxon>Neognathae</taxon>
        <taxon>Neoaves</taxon>
        <taxon>Aequornithes</taxon>
        <taxon>Ciconiiformes</taxon>
        <taxon>Ciconiidae</taxon>
        <taxon>Mycteria</taxon>
    </lineage>
</organism>
<evidence type="ECO:0000259" key="1">
    <source>
        <dbReference type="PROSITE" id="PS50878"/>
    </source>
</evidence>
<dbReference type="AlphaFoldDB" id="A0AAN7S6V9"/>
<evidence type="ECO:0000313" key="2">
    <source>
        <dbReference type="EMBL" id="KAK4830645.1"/>
    </source>
</evidence>
<feature type="domain" description="Reverse transcriptase" evidence="1">
    <location>
        <begin position="1"/>
        <end position="256"/>
    </location>
</feature>
<reference evidence="2 3" key="1">
    <citation type="journal article" date="2023" name="J. Hered.">
        <title>Chromosome-level genome of the wood stork (Mycteria americana) provides insight into avian chromosome evolution.</title>
        <authorList>
            <person name="Flamio R. Jr."/>
            <person name="Ramstad K.M."/>
        </authorList>
    </citation>
    <scope>NUCLEOTIDE SEQUENCE [LARGE SCALE GENOMIC DNA]</scope>
    <source>
        <strain evidence="2">JAX WOST 10</strain>
    </source>
</reference>
<keyword evidence="3" id="KW-1185">Reference proteome</keyword>
<name>A0AAN7S6V9_MYCAM</name>
<dbReference type="InterPro" id="IPR000477">
    <property type="entry name" value="RT_dom"/>
</dbReference>
<gene>
    <name evidence="2" type="ORF">QYF61_012488</name>
</gene>
<dbReference type="Pfam" id="PF00078">
    <property type="entry name" value="RVT_1"/>
    <property type="match status" value="1"/>
</dbReference>
<dbReference type="PROSITE" id="PS50878">
    <property type="entry name" value="RT_POL"/>
    <property type="match status" value="1"/>
</dbReference>
<protein>
    <recommendedName>
        <fullName evidence="1">Reverse transcriptase domain-containing protein</fullName>
    </recommendedName>
</protein>
<dbReference type="Proteomes" id="UP001333110">
    <property type="component" value="Unassembled WGS sequence"/>
</dbReference>
<dbReference type="EMBL" id="JAUNZN010000001">
    <property type="protein sequence ID" value="KAK4830645.1"/>
    <property type="molecule type" value="Genomic_DNA"/>
</dbReference>
<sequence>MRGVPSLSPFLWPSSGPAPTGPWLSCTEDSRAEQRTPGGVLPEQIREAERGLERGTSLDLLATFLVMQLRINLAFWAATIDHYPLDETIQPTLIDLITNLIPFYYKGTHLVDEGKAVDIVYLDFSKAFDTASHSILLEKLAAHVLDGVVVNGVKSSCQLVTSGVPWGSFLGPVVFNTFINDLDEGIKCTLSRFADDTKLGGSVNLLEGRKALQRDLDRLDQWAEANCMRFNKAKCQVLHLGHNTTMLGEEWLESCLVEKDLGVLVDSQLNMSRQSAQLALLKLHLEYCVQFWAPHCKKDIEVLERVQRRATELVKGLEHKSDEERLRELGLFSLEKRRLRGDLIALYNSLKGACSEVGVSLFSQVTSDRTRGNGLKLDQGRFRLDIRKKFFTERVIKHWNWLPRDGLSPHPLKYLKDVLPFLPRLIHADLLPSFPDSLQLGIESCCILWKASLKVCQLCSAPLSPRAVSQGVL</sequence>
<evidence type="ECO:0000313" key="3">
    <source>
        <dbReference type="Proteomes" id="UP001333110"/>
    </source>
</evidence>
<dbReference type="PANTHER" id="PTHR33332">
    <property type="entry name" value="REVERSE TRANSCRIPTASE DOMAIN-CONTAINING PROTEIN"/>
    <property type="match status" value="1"/>
</dbReference>
<accession>A0AAN7S6V9</accession>